<evidence type="ECO:0000259" key="1">
    <source>
        <dbReference type="PROSITE" id="PS50883"/>
    </source>
</evidence>
<dbReference type="Gene3D" id="3.20.20.450">
    <property type="entry name" value="EAL domain"/>
    <property type="match status" value="1"/>
</dbReference>
<dbReference type="InterPro" id="IPR029787">
    <property type="entry name" value="Nucleotide_cyclase"/>
</dbReference>
<dbReference type="Pfam" id="PF00672">
    <property type="entry name" value="HAMP"/>
    <property type="match status" value="1"/>
</dbReference>
<dbReference type="Gene3D" id="3.30.70.270">
    <property type="match status" value="1"/>
</dbReference>
<protein>
    <submittedName>
        <fullName evidence="4">EAL domain-containing protein</fullName>
    </submittedName>
</protein>
<sequence>MRWPDFLNLRRLEGRIVALFLALLLVVQLMSLALLNQGIVRNARGSVDEELEAGERIFTQLLSQDAEQRGLVADLLQSDYGLRQLVAAGIQGDELRTMMEDVFTNLSERGDASFIGYANDGFQLMAATNPLATQVAPLLRGVTRQQQSRTQSQLVLVGGKAYQVVVAKMRAAGLGGWVFMGFELRQEQLTELNRIVHIEGVLLSRPPQSGWQVLSSVLDEKANAELLASMPDVVRPLPTEPLSFAMTLNGEQFQARLQPLAHGGGDGDHAMAVLLLRSVDEALAPYRQLQYTLLALSLGGVAVFALGAVVTARRITEPVKALAGVARRLGGGDYASPVPRTSRDEVGDLAEAFEAMRQSIRQREELVNRLAFWDPLTDLPNREQFSQTVTRRIADSSVRFAVLMLNLDRFKHVNDVLGRPFGDRLLRTVADRLQQLLKDDVRLIARLSGDEFVMLVEGAGATRAEAVCQRIQRNFERALTIDDQTVDLSAGMGIALYPHHGRDVTILLGRAELAMHAAKRSQTGCQVYAPSMDAASQESLSLLSELRQAIDAGELRLYLQPKVDLHSQRIAGAEALVRWQHPQRGLVPPMEFIPFAEQTGFIRQLTAWMLHAAAQTWIDLKRQGLALPISVNLSTRDLMDQDLPIKIADLAAGVPPQALCLEITESAIMDDPQRALLTLEQLHALGFKLSIDDFGTGYSSLAYLKQLSVDELKIDRSFVMGMERDLDDAKIVRSTIELAHNLGLSVVAEGLETPKAWTLLQTLGCDQGQGYLLARPMPGEQFADWLRSWQPPDLGDARANTVLAGL</sequence>
<dbReference type="PROSITE" id="PS50885">
    <property type="entry name" value="HAMP"/>
    <property type="match status" value="1"/>
</dbReference>
<dbReference type="CDD" id="cd06225">
    <property type="entry name" value="HAMP"/>
    <property type="match status" value="1"/>
</dbReference>
<dbReference type="SUPFAM" id="SSF158472">
    <property type="entry name" value="HAMP domain-like"/>
    <property type="match status" value="1"/>
</dbReference>
<evidence type="ECO:0000259" key="3">
    <source>
        <dbReference type="PROSITE" id="PS50887"/>
    </source>
</evidence>
<dbReference type="Pfam" id="PF00563">
    <property type="entry name" value="EAL"/>
    <property type="match status" value="1"/>
</dbReference>
<dbReference type="Pfam" id="PF00990">
    <property type="entry name" value="GGDEF"/>
    <property type="match status" value="1"/>
</dbReference>
<dbReference type="InterPro" id="IPR000160">
    <property type="entry name" value="GGDEF_dom"/>
</dbReference>
<dbReference type="PROSITE" id="PS50883">
    <property type="entry name" value="EAL"/>
    <property type="match status" value="1"/>
</dbReference>
<dbReference type="SMART" id="SM00267">
    <property type="entry name" value="GGDEF"/>
    <property type="match status" value="1"/>
</dbReference>
<gene>
    <name evidence="4" type="ORF">N4261_24775</name>
</gene>
<dbReference type="InterPro" id="IPR043128">
    <property type="entry name" value="Rev_trsase/Diguanyl_cyclase"/>
</dbReference>
<dbReference type="SUPFAM" id="SSF141868">
    <property type="entry name" value="EAL domain-like"/>
    <property type="match status" value="1"/>
</dbReference>
<accession>A0ABY6AYY1</accession>
<dbReference type="RefSeq" id="WP_261757901.1">
    <property type="nucleotide sequence ID" value="NZ_CP104562.2"/>
</dbReference>
<dbReference type="PANTHER" id="PTHR33121:SF70">
    <property type="entry name" value="SIGNALING PROTEIN YKOW"/>
    <property type="match status" value="1"/>
</dbReference>
<name>A0ABY6AYY1_9BURK</name>
<feature type="domain" description="GGDEF" evidence="3">
    <location>
        <begin position="398"/>
        <end position="533"/>
    </location>
</feature>
<dbReference type="CDD" id="cd01948">
    <property type="entry name" value="EAL"/>
    <property type="match status" value="1"/>
</dbReference>
<dbReference type="InterPro" id="IPR003660">
    <property type="entry name" value="HAMP_dom"/>
</dbReference>
<dbReference type="InterPro" id="IPR001633">
    <property type="entry name" value="EAL_dom"/>
</dbReference>
<dbReference type="InterPro" id="IPR035919">
    <property type="entry name" value="EAL_sf"/>
</dbReference>
<organism evidence="4 5">
    <name type="scientific">Roseateles amylovorans</name>
    <dbReference type="NCBI Taxonomy" id="2978473"/>
    <lineage>
        <taxon>Bacteria</taxon>
        <taxon>Pseudomonadati</taxon>
        <taxon>Pseudomonadota</taxon>
        <taxon>Betaproteobacteria</taxon>
        <taxon>Burkholderiales</taxon>
        <taxon>Sphaerotilaceae</taxon>
        <taxon>Roseateles</taxon>
    </lineage>
</organism>
<reference evidence="4" key="1">
    <citation type="submission" date="2022-10" db="EMBL/GenBank/DDBJ databases">
        <title>Characterization and whole genome sequencing of a new Roseateles species, isolated from fresh water.</title>
        <authorList>
            <person name="Guliayeva D.Y."/>
            <person name="Akhremchuk A.E."/>
            <person name="Sikolenko M.A."/>
            <person name="Valentovich L.N."/>
            <person name="Sidarenka A.V."/>
        </authorList>
    </citation>
    <scope>NUCLEOTIDE SEQUENCE</scope>
    <source>
        <strain evidence="4">BIM B-1768</strain>
    </source>
</reference>
<dbReference type="NCBIfam" id="TIGR00254">
    <property type="entry name" value="GGDEF"/>
    <property type="match status" value="1"/>
</dbReference>
<dbReference type="SMART" id="SM00052">
    <property type="entry name" value="EAL"/>
    <property type="match status" value="1"/>
</dbReference>
<dbReference type="InterPro" id="IPR050706">
    <property type="entry name" value="Cyclic-di-GMP_PDE-like"/>
</dbReference>
<dbReference type="SUPFAM" id="SSF55073">
    <property type="entry name" value="Nucleotide cyclase"/>
    <property type="match status" value="1"/>
</dbReference>
<keyword evidence="5" id="KW-1185">Reference proteome</keyword>
<dbReference type="CDD" id="cd01949">
    <property type="entry name" value="GGDEF"/>
    <property type="match status" value="1"/>
</dbReference>
<dbReference type="Proteomes" id="UP001064933">
    <property type="component" value="Chromosome"/>
</dbReference>
<dbReference type="Gene3D" id="6.10.340.10">
    <property type="match status" value="1"/>
</dbReference>
<dbReference type="PANTHER" id="PTHR33121">
    <property type="entry name" value="CYCLIC DI-GMP PHOSPHODIESTERASE PDEF"/>
    <property type="match status" value="1"/>
</dbReference>
<evidence type="ECO:0000313" key="4">
    <source>
        <dbReference type="EMBL" id="UXH78127.1"/>
    </source>
</evidence>
<feature type="domain" description="EAL" evidence="1">
    <location>
        <begin position="539"/>
        <end position="790"/>
    </location>
</feature>
<feature type="domain" description="HAMP" evidence="2">
    <location>
        <begin position="313"/>
        <end position="365"/>
    </location>
</feature>
<evidence type="ECO:0000259" key="2">
    <source>
        <dbReference type="PROSITE" id="PS50885"/>
    </source>
</evidence>
<dbReference type="PROSITE" id="PS50887">
    <property type="entry name" value="GGDEF"/>
    <property type="match status" value="1"/>
</dbReference>
<dbReference type="SMART" id="SM00304">
    <property type="entry name" value="HAMP"/>
    <property type="match status" value="1"/>
</dbReference>
<evidence type="ECO:0000313" key="5">
    <source>
        <dbReference type="Proteomes" id="UP001064933"/>
    </source>
</evidence>
<dbReference type="EMBL" id="CP104562">
    <property type="protein sequence ID" value="UXH78127.1"/>
    <property type="molecule type" value="Genomic_DNA"/>
</dbReference>
<proteinExistence type="predicted"/>